<dbReference type="GO" id="GO:0008976">
    <property type="term" value="F:polyphosphate kinase activity"/>
    <property type="evidence" value="ECO:0007669"/>
    <property type="project" value="UniProtKB-UniRule"/>
</dbReference>
<evidence type="ECO:0000259" key="6">
    <source>
        <dbReference type="Pfam" id="PF03976"/>
    </source>
</evidence>
<protein>
    <recommendedName>
        <fullName evidence="4">ADP/GDP-polyphosphate phosphotransferase</fullName>
        <ecNumber evidence="4">2.7.4.-</ecNumber>
    </recommendedName>
    <alternativeName>
        <fullName evidence="4">Polyphosphate kinase PPK2</fullName>
    </alternativeName>
</protein>
<comment type="caution">
    <text evidence="7">The sequence shown here is derived from an EMBL/GenBank/DDBJ whole genome shotgun (WGS) entry which is preliminary data.</text>
</comment>
<dbReference type="EMBL" id="JXYQ01000032">
    <property type="protein sequence ID" value="KJA10551.1"/>
    <property type="molecule type" value="Genomic_DNA"/>
</dbReference>
<dbReference type="Gene3D" id="3.40.50.300">
    <property type="entry name" value="P-loop containing nucleotide triphosphate hydrolases"/>
    <property type="match status" value="1"/>
</dbReference>
<dbReference type="STRING" id="80878.RP29_10600"/>
<dbReference type="AlphaFoldDB" id="A0A0D7K877"/>
<evidence type="ECO:0000256" key="3">
    <source>
        <dbReference type="ARBA" id="ARBA00022777"/>
    </source>
</evidence>
<dbReference type="SUPFAM" id="SSF52540">
    <property type="entry name" value="P-loop containing nucleoside triphosphate hydrolases"/>
    <property type="match status" value="1"/>
</dbReference>
<dbReference type="EC" id="2.7.4.-" evidence="4"/>
<organism evidence="7 8">
    <name type="scientific">Acidovorax temperans</name>
    <dbReference type="NCBI Taxonomy" id="80878"/>
    <lineage>
        <taxon>Bacteria</taxon>
        <taxon>Pseudomonadati</taxon>
        <taxon>Pseudomonadota</taxon>
        <taxon>Betaproteobacteria</taxon>
        <taxon>Burkholderiales</taxon>
        <taxon>Comamonadaceae</taxon>
        <taxon>Acidovorax</taxon>
    </lineage>
</organism>
<dbReference type="OrthoDB" id="9775224at2"/>
<evidence type="ECO:0000313" key="7">
    <source>
        <dbReference type="EMBL" id="KJA10551.1"/>
    </source>
</evidence>
<dbReference type="GO" id="GO:0006793">
    <property type="term" value="P:phosphorus metabolic process"/>
    <property type="evidence" value="ECO:0007669"/>
    <property type="project" value="InterPro"/>
</dbReference>
<dbReference type="RefSeq" id="WP_044398351.1">
    <property type="nucleotide sequence ID" value="NZ_JXYQ01000032.1"/>
</dbReference>
<dbReference type="PATRIC" id="fig|80878.5.peg.1782"/>
<reference evidence="7 8" key="1">
    <citation type="submission" date="2014-12" db="EMBL/GenBank/DDBJ databases">
        <title>Isolation of bacteria from lake water.</title>
        <authorList>
            <person name="Sheng K.-Y."/>
            <person name="Chin P.-S."/>
            <person name="Chan K.-G."/>
            <person name="Tan G.S."/>
        </authorList>
    </citation>
    <scope>NUCLEOTIDE SEQUENCE [LARGE SCALE GENOMIC DNA]</scope>
    <source>
        <strain evidence="7 8">KY4</strain>
    </source>
</reference>
<name>A0A0D7K877_9BURK</name>
<evidence type="ECO:0000256" key="4">
    <source>
        <dbReference type="RuleBase" id="RU369062"/>
    </source>
</evidence>
<evidence type="ECO:0000256" key="2">
    <source>
        <dbReference type="ARBA" id="ARBA00022679"/>
    </source>
</evidence>
<dbReference type="Pfam" id="PF03976">
    <property type="entry name" value="PPK2"/>
    <property type="match status" value="1"/>
</dbReference>
<feature type="region of interest" description="Disordered" evidence="5">
    <location>
        <begin position="1"/>
        <end position="50"/>
    </location>
</feature>
<keyword evidence="3 4" id="KW-0418">Kinase</keyword>
<sequence>MTQRRASAPPAASVSPLDGVEPATPARRRRASAAVKTPVRAGRTVARGDVSPSLQPATLARHVAQQAVQAADGQQTSAVLSLLGSDDATQTTQERIDSLRALLAGASQDDLDALREALRQHMDRGDEESDDSVNPDEELARDWRRGAYPYRNLLRRSTYEREKFRLQVELLKLQAWVKETGQRVVILFEGRDAAGKGGTIKRFMEHLNPRGARVVALQKPTETERGQWYFQRYVQHLPTQGEIVMFDRSWYNRAGVERVMGFCSDAEYAEFMRQAPEFERHLVRSGVHVIKFWFSVSQKEQRRRFKEREAHPLKQWKLSPIDTASLDKWDDYTRAKEAMFCDTDTADAPWTVIKSDCKKRARLNAMRYVLHKLPYAAKDLARIGKLDPLIVGRAHVVYERGEQPGAIL</sequence>
<comment type="similarity">
    <text evidence="1 4">Belongs to the polyphosphate kinase 2 (PPK2) family. Class I subfamily.</text>
</comment>
<dbReference type="PANTHER" id="PTHR34383:SF1">
    <property type="entry name" value="ADP-POLYPHOSPHATE PHOSPHOTRANSFERASE"/>
    <property type="match status" value="1"/>
</dbReference>
<evidence type="ECO:0000256" key="1">
    <source>
        <dbReference type="ARBA" id="ARBA00009924"/>
    </source>
</evidence>
<evidence type="ECO:0000256" key="5">
    <source>
        <dbReference type="SAM" id="MobiDB-lite"/>
    </source>
</evidence>
<feature type="domain" description="Polyphosphate kinase-2-related" evidence="6">
    <location>
        <begin position="156"/>
        <end position="379"/>
    </location>
</feature>
<dbReference type="InterPro" id="IPR027417">
    <property type="entry name" value="P-loop_NTPase"/>
</dbReference>
<dbReference type="InterPro" id="IPR022488">
    <property type="entry name" value="PPK2-related"/>
</dbReference>
<dbReference type="NCBIfam" id="TIGR03707">
    <property type="entry name" value="PPK2_P_aer"/>
    <property type="match status" value="1"/>
</dbReference>
<gene>
    <name evidence="7" type="ORF">RP29_10600</name>
</gene>
<comment type="function">
    <text evidence="4">Uses inorganic polyphosphate (polyP) as a donor to convert GDP to GTP or ADP to ATP.</text>
</comment>
<keyword evidence="8" id="KW-1185">Reference proteome</keyword>
<comment type="subunit">
    <text evidence="4">Homotetramer.</text>
</comment>
<evidence type="ECO:0000313" key="8">
    <source>
        <dbReference type="Proteomes" id="UP000032566"/>
    </source>
</evidence>
<dbReference type="PANTHER" id="PTHR34383">
    <property type="entry name" value="POLYPHOSPHATE:AMP PHOSPHOTRANSFERASE-RELATED"/>
    <property type="match status" value="1"/>
</dbReference>
<accession>A0A0D7K877</accession>
<dbReference type="Proteomes" id="UP000032566">
    <property type="component" value="Unassembled WGS sequence"/>
</dbReference>
<dbReference type="InterPro" id="IPR022486">
    <property type="entry name" value="PPK2_PA0141"/>
</dbReference>
<proteinExistence type="inferred from homology"/>
<keyword evidence="2 4" id="KW-0808">Transferase</keyword>
<feature type="compositionally biased region" description="Low complexity" evidence="5">
    <location>
        <begin position="1"/>
        <end position="16"/>
    </location>
</feature>